<dbReference type="PROSITE" id="PS00087">
    <property type="entry name" value="SOD_CU_ZN_1"/>
    <property type="match status" value="1"/>
</dbReference>
<comment type="cofactor">
    <cofactor evidence="2">
        <name>Zn(2+)</name>
        <dbReference type="ChEBI" id="CHEBI:29105"/>
    </cofactor>
    <text evidence="2">Binds 1 zinc ion per subunit.</text>
</comment>
<evidence type="ECO:0000256" key="3">
    <source>
        <dbReference type="SAM" id="MobiDB-lite"/>
    </source>
</evidence>
<comment type="cofactor">
    <cofactor evidence="2">
        <name>Cu cation</name>
        <dbReference type="ChEBI" id="CHEBI:23378"/>
    </cofactor>
    <text evidence="2">Binds 1 copper ion per subunit.</text>
</comment>
<dbReference type="GO" id="GO:0004784">
    <property type="term" value="F:superoxide dismutase activity"/>
    <property type="evidence" value="ECO:0007669"/>
    <property type="project" value="UniProtKB-EC"/>
</dbReference>
<dbReference type="CDD" id="cd00305">
    <property type="entry name" value="Cu-Zn_Superoxide_Dismutase"/>
    <property type="match status" value="1"/>
</dbReference>
<comment type="catalytic activity">
    <reaction evidence="2">
        <text>2 superoxide + 2 H(+) = H2O2 + O2</text>
        <dbReference type="Rhea" id="RHEA:20696"/>
        <dbReference type="ChEBI" id="CHEBI:15378"/>
        <dbReference type="ChEBI" id="CHEBI:15379"/>
        <dbReference type="ChEBI" id="CHEBI:16240"/>
        <dbReference type="ChEBI" id="CHEBI:18421"/>
        <dbReference type="EC" id="1.15.1.1"/>
    </reaction>
</comment>
<protein>
    <recommendedName>
        <fullName evidence="2">Superoxide dismutase [Cu-Zn]</fullName>
        <ecNumber evidence="2">1.15.1.1</ecNumber>
    </recommendedName>
</protein>
<keyword evidence="2" id="KW-0479">Metal-binding</keyword>
<accession>A0A7G9QXB5</accession>
<dbReference type="PRINTS" id="PR00068">
    <property type="entry name" value="CUZNDISMTASE"/>
</dbReference>
<dbReference type="InterPro" id="IPR036423">
    <property type="entry name" value="SOD-like_Cu/Zn_dom_sf"/>
</dbReference>
<evidence type="ECO:0000259" key="5">
    <source>
        <dbReference type="Pfam" id="PF00080"/>
    </source>
</evidence>
<evidence type="ECO:0000313" key="6">
    <source>
        <dbReference type="EMBL" id="QNN47990.1"/>
    </source>
</evidence>
<dbReference type="InterPro" id="IPR001424">
    <property type="entry name" value="SOD_Cu_Zn_dom"/>
</dbReference>
<sequence length="193" mass="18472">MKPLSHAALALAVAATLAACASAPPQTATPSAPAPAAHNASTAKQAVANLASASGSLVSGRLTLAPMGDGVHLAGDIGGLQPGSSHGFHIHEKGDCSAVDASSAGGHFNPGAQPHGRAGHGAHHAGDSDNLVADANGVAHVDAHVSGVSLGGGAANDVAGRAIIIHAVADDYSSQPAGNAGARVACGVIRVTQ</sequence>
<keyword evidence="2" id="KW-0862">Zinc</keyword>
<dbReference type="PROSITE" id="PS00332">
    <property type="entry name" value="SOD_CU_ZN_2"/>
    <property type="match status" value="1"/>
</dbReference>
<evidence type="ECO:0000256" key="2">
    <source>
        <dbReference type="RuleBase" id="RU000393"/>
    </source>
</evidence>
<dbReference type="SUPFAM" id="SSF49329">
    <property type="entry name" value="Cu,Zn superoxide dismutase-like"/>
    <property type="match status" value="1"/>
</dbReference>
<proteinExistence type="inferred from homology"/>
<dbReference type="PROSITE" id="PS51257">
    <property type="entry name" value="PROKAR_LIPOPROTEIN"/>
    <property type="match status" value="1"/>
</dbReference>
<dbReference type="InterPro" id="IPR018152">
    <property type="entry name" value="SOD_Cu/Zn_BS"/>
</dbReference>
<evidence type="ECO:0000256" key="4">
    <source>
        <dbReference type="SAM" id="SignalP"/>
    </source>
</evidence>
<gene>
    <name evidence="6" type="ORF">H9L17_07685</name>
</gene>
<dbReference type="InterPro" id="IPR024134">
    <property type="entry name" value="SOD_Cu/Zn_/chaperone"/>
</dbReference>
<dbReference type="EC" id="1.15.1.1" evidence="2"/>
<comment type="similarity">
    <text evidence="1 2">Belongs to the Cu-Zn superoxide dismutase family.</text>
</comment>
<dbReference type="KEGG" id="tbv:H9L17_07685"/>
<comment type="function">
    <text evidence="2">Destroys radicals which are normally produced within the cells and which are toxic to biological systems.</text>
</comment>
<dbReference type="Gene3D" id="2.60.40.200">
    <property type="entry name" value="Superoxide dismutase, copper/zinc binding domain"/>
    <property type="match status" value="1"/>
</dbReference>
<keyword evidence="2" id="KW-0560">Oxidoreductase</keyword>
<feature type="chain" id="PRO_5028947667" description="Superoxide dismutase [Cu-Zn]" evidence="4">
    <location>
        <begin position="22"/>
        <end position="193"/>
    </location>
</feature>
<evidence type="ECO:0000256" key="1">
    <source>
        <dbReference type="ARBA" id="ARBA00010457"/>
    </source>
</evidence>
<keyword evidence="4" id="KW-0732">Signal</keyword>
<dbReference type="PANTHER" id="PTHR10003">
    <property type="entry name" value="SUPEROXIDE DISMUTASE CU-ZN -RELATED"/>
    <property type="match status" value="1"/>
</dbReference>
<dbReference type="Pfam" id="PF00080">
    <property type="entry name" value="Sod_Cu"/>
    <property type="match status" value="1"/>
</dbReference>
<dbReference type="GO" id="GO:0005507">
    <property type="term" value="F:copper ion binding"/>
    <property type="evidence" value="ECO:0007669"/>
    <property type="project" value="InterPro"/>
</dbReference>
<name>A0A7G9QXB5_9GAMM</name>
<evidence type="ECO:0000313" key="7">
    <source>
        <dbReference type="Proteomes" id="UP000515977"/>
    </source>
</evidence>
<feature type="region of interest" description="Disordered" evidence="3">
    <location>
        <begin position="101"/>
        <end position="129"/>
    </location>
</feature>
<reference evidence="6 7" key="1">
    <citation type="submission" date="2020-08" db="EMBL/GenBank/DDBJ databases">
        <title>Genome sequence of Thermomonas brevis KACC 16975T.</title>
        <authorList>
            <person name="Hyun D.-W."/>
            <person name="Bae J.-W."/>
        </authorList>
    </citation>
    <scope>NUCLEOTIDE SEQUENCE [LARGE SCALE GENOMIC DNA]</scope>
    <source>
        <strain evidence="6 7">KACC 16975</strain>
    </source>
</reference>
<dbReference type="RefSeq" id="WP_187571733.1">
    <property type="nucleotide sequence ID" value="NZ_CP060711.1"/>
</dbReference>
<organism evidence="6 7">
    <name type="scientific">Thermomonas brevis</name>
    <dbReference type="NCBI Taxonomy" id="215691"/>
    <lineage>
        <taxon>Bacteria</taxon>
        <taxon>Pseudomonadati</taxon>
        <taxon>Pseudomonadota</taxon>
        <taxon>Gammaproteobacteria</taxon>
        <taxon>Lysobacterales</taxon>
        <taxon>Lysobacteraceae</taxon>
        <taxon>Thermomonas</taxon>
    </lineage>
</organism>
<dbReference type="Proteomes" id="UP000515977">
    <property type="component" value="Chromosome"/>
</dbReference>
<keyword evidence="2" id="KW-0186">Copper</keyword>
<feature type="signal peptide" evidence="4">
    <location>
        <begin position="1"/>
        <end position="21"/>
    </location>
</feature>
<feature type="domain" description="Superoxide dismutase copper/zinc binding" evidence="5">
    <location>
        <begin position="58"/>
        <end position="189"/>
    </location>
</feature>
<keyword evidence="7" id="KW-1185">Reference proteome</keyword>
<dbReference type="EMBL" id="CP060711">
    <property type="protein sequence ID" value="QNN47990.1"/>
    <property type="molecule type" value="Genomic_DNA"/>
</dbReference>
<dbReference type="AlphaFoldDB" id="A0A7G9QXB5"/>